<protein>
    <submittedName>
        <fullName evidence="4">Uncharacterized protein</fullName>
    </submittedName>
</protein>
<feature type="region of interest" description="Disordered" evidence="2">
    <location>
        <begin position="1"/>
        <end position="28"/>
    </location>
</feature>
<keyword evidence="1" id="KW-0175">Coiled coil</keyword>
<evidence type="ECO:0000256" key="2">
    <source>
        <dbReference type="SAM" id="MobiDB-lite"/>
    </source>
</evidence>
<dbReference type="PANTHER" id="PTHR43941">
    <property type="entry name" value="STRUCTURAL MAINTENANCE OF CHROMOSOMES PROTEIN 2"/>
    <property type="match status" value="1"/>
</dbReference>
<evidence type="ECO:0000313" key="4">
    <source>
        <dbReference type="EMBL" id="GES88720.1"/>
    </source>
</evidence>
<keyword evidence="3" id="KW-0472">Membrane</keyword>
<sequence>MPRIYTLNDVGNNDGSKLGSPPSNRYPPSRLELEEQLKKDREKFIRSAKQLIAKYHALDKKNKCMQSALDASHEENESIQNDLDRSYEENERMQKSMNQMIPLANQLNGLNNKLVSQITCERKSHTDLNAKQLKEIESLKSTVKSLESIISSMQKASSLKDSDIISLGTKINELEAELEQATQKVSLKDSNTNQLCSNPSLEIKAKELENELEKVTQNSSFKDGLIFCLRSRVSNLEDELDQIVSQPHQIIHDSKIGSAEADPPSSSNDYKHDEVVEEIPHFSSHYSEREPDGKGDYGSIPAVPVIALGGNSNTLVNDQKTMLIFFFVILTFTVILIIWHIYRRFFHPPKKKEIFYPDYRNKSYGFPIRYAEEPKDRTTPYETLPYGYA</sequence>
<feature type="coiled-coil region" evidence="1">
    <location>
        <begin position="69"/>
        <end position="96"/>
    </location>
</feature>
<name>A0A8H3LM84_9GLOM</name>
<organism evidence="4 5">
    <name type="scientific">Rhizophagus clarus</name>
    <dbReference type="NCBI Taxonomy" id="94130"/>
    <lineage>
        <taxon>Eukaryota</taxon>
        <taxon>Fungi</taxon>
        <taxon>Fungi incertae sedis</taxon>
        <taxon>Mucoromycota</taxon>
        <taxon>Glomeromycotina</taxon>
        <taxon>Glomeromycetes</taxon>
        <taxon>Glomerales</taxon>
        <taxon>Glomeraceae</taxon>
        <taxon>Rhizophagus</taxon>
    </lineage>
</organism>
<keyword evidence="3" id="KW-1133">Transmembrane helix</keyword>
<keyword evidence="3" id="KW-0812">Transmembrane</keyword>
<dbReference type="AlphaFoldDB" id="A0A8H3LM84"/>
<evidence type="ECO:0000313" key="5">
    <source>
        <dbReference type="Proteomes" id="UP000615446"/>
    </source>
</evidence>
<feature type="coiled-coil region" evidence="1">
    <location>
        <begin position="129"/>
        <end position="218"/>
    </location>
</feature>
<comment type="caution">
    <text evidence="4">The sequence shown here is derived from an EMBL/GenBank/DDBJ whole genome shotgun (WGS) entry which is preliminary data.</text>
</comment>
<evidence type="ECO:0000256" key="1">
    <source>
        <dbReference type="SAM" id="Coils"/>
    </source>
</evidence>
<accession>A0A8H3LM84</accession>
<dbReference type="EMBL" id="BLAL01000182">
    <property type="protein sequence ID" value="GES88720.1"/>
    <property type="molecule type" value="Genomic_DNA"/>
</dbReference>
<proteinExistence type="predicted"/>
<evidence type="ECO:0000256" key="3">
    <source>
        <dbReference type="SAM" id="Phobius"/>
    </source>
</evidence>
<gene>
    <name evidence="4" type="ORF">RCL2_001565000</name>
</gene>
<dbReference type="OrthoDB" id="2393387at2759"/>
<dbReference type="Proteomes" id="UP000615446">
    <property type="component" value="Unassembled WGS sequence"/>
</dbReference>
<reference evidence="4" key="1">
    <citation type="submission" date="2019-10" db="EMBL/GenBank/DDBJ databases">
        <title>Conservation and host-specific expression of non-tandemly repeated heterogenous ribosome RNA gene in arbuscular mycorrhizal fungi.</title>
        <authorList>
            <person name="Maeda T."/>
            <person name="Kobayashi Y."/>
            <person name="Nakagawa T."/>
            <person name="Ezawa T."/>
            <person name="Yamaguchi K."/>
            <person name="Bino T."/>
            <person name="Nishimoto Y."/>
            <person name="Shigenobu S."/>
            <person name="Kawaguchi M."/>
        </authorList>
    </citation>
    <scope>NUCLEOTIDE SEQUENCE</scope>
    <source>
        <strain evidence="4">HR1</strain>
    </source>
</reference>
<feature type="transmembrane region" description="Helical" evidence="3">
    <location>
        <begin position="322"/>
        <end position="342"/>
    </location>
</feature>
<dbReference type="PANTHER" id="PTHR43941:SF1">
    <property type="entry name" value="STRUCTURAL MAINTENANCE OF CHROMOSOMES PROTEIN 2"/>
    <property type="match status" value="1"/>
</dbReference>